<dbReference type="InterPro" id="IPR023631">
    <property type="entry name" value="Amidase_dom"/>
</dbReference>
<protein>
    <submittedName>
        <fullName evidence="2">Amidase</fullName>
        <ecNumber evidence="2">3.5.1.4</ecNumber>
    </submittedName>
</protein>
<dbReference type="Pfam" id="PF01425">
    <property type="entry name" value="Amidase"/>
    <property type="match status" value="1"/>
</dbReference>
<dbReference type="InterPro" id="IPR000120">
    <property type="entry name" value="Amidase"/>
</dbReference>
<gene>
    <name evidence="2" type="ORF">HAPAU_34620</name>
</gene>
<organism evidence="2 3">
    <name type="scientific">Halalkalicoccus paucihalophilus</name>
    <dbReference type="NCBI Taxonomy" id="1008153"/>
    <lineage>
        <taxon>Archaea</taxon>
        <taxon>Methanobacteriati</taxon>
        <taxon>Methanobacteriota</taxon>
        <taxon>Stenosarchaea group</taxon>
        <taxon>Halobacteria</taxon>
        <taxon>Halobacteriales</taxon>
        <taxon>Halococcaceae</taxon>
        <taxon>Halalkalicoccus</taxon>
    </lineage>
</organism>
<sequence length="487" mass="52408">MTIDLRYAPASELAARIRDGNVSPLEVVDTSLARIDDRNDDVNAFITVATDHARAQAREAERALERGDDIGPLHGVPLALKDLTGFREGIHHTFGCQAFSDNVATHTAVFVQRLEDAGAIVVGKTNTPEFGHRPVTDNLLVGPTSTPFNLARNAGGSSGGSAAAVADGMVAIGQGSDAAGSVRIPAACCGVYGLKPSFGRIPKPARPNPFQYHSPFIDKGVLTRSVTDAAIALEVMADPHPRDPFSLPASDTDYRGALDRSLDDWSIAYSPDLGVFPVAGTVRERIEDVLSAFEREGATVDRVNIDLGYPLEELAEKTRFGLMQAFSAKIADSIERRHGIDFLGDAAAAVPASFRDRIEAGRRFSPVDIGRMNQVRTVLFDGIQDVFDDYDLLVTPTLSRPPLQNDSLENVRVDGEKVDPQAGWLLTWPINMTGHPAASIPAAFLDEGPIGMQLVGPRFGDEAVLAASAAFERQRPWADAYRTKLDT</sequence>
<dbReference type="RefSeq" id="WP_066384969.1">
    <property type="nucleotide sequence ID" value="NZ_LTAZ01000013.1"/>
</dbReference>
<feature type="domain" description="Amidase" evidence="1">
    <location>
        <begin position="26"/>
        <end position="465"/>
    </location>
</feature>
<keyword evidence="2" id="KW-0378">Hydrolase</keyword>
<reference evidence="2 3" key="1">
    <citation type="submission" date="2016-02" db="EMBL/GenBank/DDBJ databases">
        <title>Genome sequence of Halalkalicoccus paucihalophilus DSM 24557.</title>
        <authorList>
            <person name="Poehlein A."/>
            <person name="Daniel R."/>
        </authorList>
    </citation>
    <scope>NUCLEOTIDE SEQUENCE [LARGE SCALE GENOMIC DNA]</scope>
    <source>
        <strain evidence="2 3">DSM 24557</strain>
    </source>
</reference>
<dbReference type="SUPFAM" id="SSF75304">
    <property type="entry name" value="Amidase signature (AS) enzymes"/>
    <property type="match status" value="1"/>
</dbReference>
<dbReference type="AlphaFoldDB" id="A0A151AA34"/>
<evidence type="ECO:0000259" key="1">
    <source>
        <dbReference type="Pfam" id="PF01425"/>
    </source>
</evidence>
<dbReference type="PROSITE" id="PS00571">
    <property type="entry name" value="AMIDASES"/>
    <property type="match status" value="1"/>
</dbReference>
<dbReference type="EC" id="3.5.1.4" evidence="2"/>
<dbReference type="Proteomes" id="UP000075321">
    <property type="component" value="Unassembled WGS sequence"/>
</dbReference>
<dbReference type="GO" id="GO:0004040">
    <property type="term" value="F:amidase activity"/>
    <property type="evidence" value="ECO:0007669"/>
    <property type="project" value="UniProtKB-EC"/>
</dbReference>
<comment type="caution">
    <text evidence="2">The sequence shown here is derived from an EMBL/GenBank/DDBJ whole genome shotgun (WGS) entry which is preliminary data.</text>
</comment>
<accession>A0A151AA34</accession>
<dbReference type="Gene3D" id="3.90.1300.10">
    <property type="entry name" value="Amidase signature (AS) domain"/>
    <property type="match status" value="1"/>
</dbReference>
<evidence type="ECO:0000313" key="3">
    <source>
        <dbReference type="Proteomes" id="UP000075321"/>
    </source>
</evidence>
<dbReference type="EMBL" id="LTAZ01000013">
    <property type="protein sequence ID" value="KYH24479.1"/>
    <property type="molecule type" value="Genomic_DNA"/>
</dbReference>
<evidence type="ECO:0000313" key="2">
    <source>
        <dbReference type="EMBL" id="KYH24479.1"/>
    </source>
</evidence>
<dbReference type="OrthoDB" id="359273at2157"/>
<proteinExistence type="predicted"/>
<dbReference type="PANTHER" id="PTHR11895">
    <property type="entry name" value="TRANSAMIDASE"/>
    <property type="match status" value="1"/>
</dbReference>
<dbReference type="InterPro" id="IPR020556">
    <property type="entry name" value="Amidase_CS"/>
</dbReference>
<keyword evidence="3" id="KW-1185">Reference proteome</keyword>
<dbReference type="InterPro" id="IPR036928">
    <property type="entry name" value="AS_sf"/>
</dbReference>
<name>A0A151AA34_9EURY</name>
<dbReference type="PANTHER" id="PTHR11895:SF7">
    <property type="entry name" value="GLUTAMYL-TRNA(GLN) AMIDOTRANSFERASE SUBUNIT A, MITOCHONDRIAL"/>
    <property type="match status" value="1"/>
</dbReference>
<dbReference type="PATRIC" id="fig|1008153.3.peg.3647"/>